<accession>G3HGJ1</accession>
<reference evidence="2" key="1">
    <citation type="journal article" date="2011" name="Nat. Biotechnol.">
        <title>The genomic sequence of the Chinese hamster ovary (CHO)-K1 cell line.</title>
        <authorList>
            <person name="Xu X."/>
            <person name="Nagarajan H."/>
            <person name="Lewis N.E."/>
            <person name="Pan S."/>
            <person name="Cai Z."/>
            <person name="Liu X."/>
            <person name="Chen W."/>
            <person name="Xie M."/>
            <person name="Wang W."/>
            <person name="Hammond S."/>
            <person name="Andersen M.R."/>
            <person name="Neff N."/>
            <person name="Passarelli B."/>
            <person name="Koh W."/>
            <person name="Fan H.C."/>
            <person name="Wang J."/>
            <person name="Gui Y."/>
            <person name="Lee K.H."/>
            <person name="Betenbaugh M.J."/>
            <person name="Quake S.R."/>
            <person name="Famili I."/>
            <person name="Palsson B.O."/>
            <person name="Wang J."/>
        </authorList>
    </citation>
    <scope>NUCLEOTIDE SEQUENCE [LARGE SCALE GENOMIC DNA]</scope>
    <source>
        <strain evidence="2">CHO K1 cell line</strain>
    </source>
</reference>
<sequence>MLMGFGYRQLWAKPRTSGGIHSSMSPVRGSCASFTPRIAWVSARAVGKVTVKPEAFPAVSFPKGHDAALTKKAQWTHKTLQNQKCYIDINN</sequence>
<dbReference type="Proteomes" id="UP000001075">
    <property type="component" value="Unassembled WGS sequence"/>
</dbReference>
<dbReference type="AlphaFoldDB" id="G3HGJ1"/>
<protein>
    <submittedName>
        <fullName evidence="1">Uncharacterized protein</fullName>
    </submittedName>
</protein>
<proteinExistence type="predicted"/>
<dbReference type="InParanoid" id="G3HGJ1"/>
<dbReference type="EMBL" id="JH000354">
    <property type="protein sequence ID" value="EGV94227.1"/>
    <property type="molecule type" value="Genomic_DNA"/>
</dbReference>
<evidence type="ECO:0000313" key="2">
    <source>
        <dbReference type="Proteomes" id="UP000001075"/>
    </source>
</evidence>
<evidence type="ECO:0000313" key="1">
    <source>
        <dbReference type="EMBL" id="EGV94227.1"/>
    </source>
</evidence>
<name>G3HGJ1_CRIGR</name>
<gene>
    <name evidence="1" type="ORF">I79_009729</name>
</gene>
<organism evidence="1 2">
    <name type="scientific">Cricetulus griseus</name>
    <name type="common">Chinese hamster</name>
    <name type="synonym">Cricetulus barabensis griseus</name>
    <dbReference type="NCBI Taxonomy" id="10029"/>
    <lineage>
        <taxon>Eukaryota</taxon>
        <taxon>Metazoa</taxon>
        <taxon>Chordata</taxon>
        <taxon>Craniata</taxon>
        <taxon>Vertebrata</taxon>
        <taxon>Euteleostomi</taxon>
        <taxon>Mammalia</taxon>
        <taxon>Eutheria</taxon>
        <taxon>Euarchontoglires</taxon>
        <taxon>Glires</taxon>
        <taxon>Rodentia</taxon>
        <taxon>Myomorpha</taxon>
        <taxon>Muroidea</taxon>
        <taxon>Cricetidae</taxon>
        <taxon>Cricetinae</taxon>
        <taxon>Cricetulus</taxon>
    </lineage>
</organism>